<proteinExistence type="predicted"/>
<dbReference type="AlphaFoldDB" id="A0A0R1NHI7"/>
<dbReference type="Proteomes" id="UP000051439">
    <property type="component" value="Unassembled WGS sequence"/>
</dbReference>
<dbReference type="InterPro" id="IPR026870">
    <property type="entry name" value="Zinc_ribbon_dom"/>
</dbReference>
<evidence type="ECO:0000256" key="1">
    <source>
        <dbReference type="SAM" id="Phobius"/>
    </source>
</evidence>
<dbReference type="EMBL" id="AZEB01000043">
    <property type="protein sequence ID" value="KRL19966.1"/>
    <property type="molecule type" value="Genomic_DNA"/>
</dbReference>
<keyword evidence="1" id="KW-1133">Transmembrane helix</keyword>
<name>A0A0R1NHI7_9LACO</name>
<dbReference type="RefSeq" id="WP_056949688.1">
    <property type="nucleotide sequence ID" value="NZ_AZEB01000043.1"/>
</dbReference>
<accession>A0A0R1NHI7</accession>
<keyword evidence="1" id="KW-0812">Transmembrane</keyword>
<dbReference type="Pfam" id="PF13240">
    <property type="entry name" value="Zn_Ribbon_1"/>
    <property type="match status" value="1"/>
</dbReference>
<feature type="domain" description="Zinc-ribbon" evidence="2">
    <location>
        <begin position="9"/>
        <end position="29"/>
    </location>
</feature>
<protein>
    <recommendedName>
        <fullName evidence="2">Zinc-ribbon domain-containing protein</fullName>
    </recommendedName>
</protein>
<sequence>MSNEKTKSCVMCGKKIPTYSNFCPYCGAKQPWLEENETDNPRVERILKWYQKPSGRFISLLVAVLLIFAVGSSCSLQDGPSHSKIERELKQYLFNDQKNTVYGKKPSVKVDKNKGITIKVSKNSKALNQLKNGKPAKWNILVKKLRNRSRAFAGVYANKKYADIKVKTKKVKGDSKKTLLKIKSGKVTYDIAGNYSK</sequence>
<keyword evidence="4" id="KW-1185">Reference proteome</keyword>
<organism evidence="3 4">
    <name type="scientific">Lentilactobacillus kisonensis DSM 19906 = JCM 15041</name>
    <dbReference type="NCBI Taxonomy" id="1423766"/>
    <lineage>
        <taxon>Bacteria</taxon>
        <taxon>Bacillati</taxon>
        <taxon>Bacillota</taxon>
        <taxon>Bacilli</taxon>
        <taxon>Lactobacillales</taxon>
        <taxon>Lactobacillaceae</taxon>
        <taxon>Lentilactobacillus</taxon>
    </lineage>
</organism>
<evidence type="ECO:0000313" key="4">
    <source>
        <dbReference type="Proteomes" id="UP000051439"/>
    </source>
</evidence>
<comment type="caution">
    <text evidence="3">The sequence shown here is derived from an EMBL/GenBank/DDBJ whole genome shotgun (WGS) entry which is preliminary data.</text>
</comment>
<dbReference type="PATRIC" id="fig|1423766.4.peg.2166"/>
<reference evidence="3 4" key="1">
    <citation type="journal article" date="2015" name="Genome Announc.">
        <title>Expanding the biotechnology potential of lactobacilli through comparative genomics of 213 strains and associated genera.</title>
        <authorList>
            <person name="Sun Z."/>
            <person name="Harris H.M."/>
            <person name="McCann A."/>
            <person name="Guo C."/>
            <person name="Argimon S."/>
            <person name="Zhang W."/>
            <person name="Yang X."/>
            <person name="Jeffery I.B."/>
            <person name="Cooney J.C."/>
            <person name="Kagawa T.F."/>
            <person name="Liu W."/>
            <person name="Song Y."/>
            <person name="Salvetti E."/>
            <person name="Wrobel A."/>
            <person name="Rasinkangas P."/>
            <person name="Parkhill J."/>
            <person name="Rea M.C."/>
            <person name="O'Sullivan O."/>
            <person name="Ritari J."/>
            <person name="Douillard F.P."/>
            <person name="Paul Ross R."/>
            <person name="Yang R."/>
            <person name="Briner A.E."/>
            <person name="Felis G.E."/>
            <person name="de Vos W.M."/>
            <person name="Barrangou R."/>
            <person name="Klaenhammer T.R."/>
            <person name="Caufield P.W."/>
            <person name="Cui Y."/>
            <person name="Zhang H."/>
            <person name="O'Toole P.W."/>
        </authorList>
    </citation>
    <scope>NUCLEOTIDE SEQUENCE [LARGE SCALE GENOMIC DNA]</scope>
    <source>
        <strain evidence="3 4">DSM 19906</strain>
    </source>
</reference>
<feature type="transmembrane region" description="Helical" evidence="1">
    <location>
        <begin position="57"/>
        <end position="76"/>
    </location>
</feature>
<evidence type="ECO:0000313" key="3">
    <source>
        <dbReference type="EMBL" id="KRL19966.1"/>
    </source>
</evidence>
<gene>
    <name evidence="3" type="ORF">FC98_GL002086</name>
</gene>
<evidence type="ECO:0000259" key="2">
    <source>
        <dbReference type="Pfam" id="PF13240"/>
    </source>
</evidence>
<keyword evidence="1" id="KW-0472">Membrane</keyword>